<gene>
    <name evidence="2" type="ORF">INT47_008671</name>
</gene>
<comment type="caution">
    <text evidence="2">The sequence shown here is derived from an EMBL/GenBank/DDBJ whole genome shotgun (WGS) entry which is preliminary data.</text>
</comment>
<feature type="compositionally biased region" description="Low complexity" evidence="1">
    <location>
        <begin position="81"/>
        <end position="111"/>
    </location>
</feature>
<keyword evidence="3" id="KW-1185">Reference proteome</keyword>
<dbReference type="Proteomes" id="UP000603453">
    <property type="component" value="Unassembled WGS sequence"/>
</dbReference>
<organism evidence="2 3">
    <name type="scientific">Mucor saturninus</name>
    <dbReference type="NCBI Taxonomy" id="64648"/>
    <lineage>
        <taxon>Eukaryota</taxon>
        <taxon>Fungi</taxon>
        <taxon>Fungi incertae sedis</taxon>
        <taxon>Mucoromycota</taxon>
        <taxon>Mucoromycotina</taxon>
        <taxon>Mucoromycetes</taxon>
        <taxon>Mucorales</taxon>
        <taxon>Mucorineae</taxon>
        <taxon>Mucoraceae</taxon>
        <taxon>Mucor</taxon>
    </lineage>
</organism>
<evidence type="ECO:0000256" key="1">
    <source>
        <dbReference type="SAM" id="MobiDB-lite"/>
    </source>
</evidence>
<accession>A0A8H7RJH4</accession>
<feature type="compositionally biased region" description="Basic residues" evidence="1">
    <location>
        <begin position="176"/>
        <end position="191"/>
    </location>
</feature>
<protein>
    <submittedName>
        <fullName evidence="2">Uncharacterized protein</fullName>
    </submittedName>
</protein>
<evidence type="ECO:0000313" key="2">
    <source>
        <dbReference type="EMBL" id="KAG2211575.1"/>
    </source>
</evidence>
<name>A0A8H7RJH4_9FUNG</name>
<dbReference type="PANTHER" id="PTHR12751">
    <property type="entry name" value="PHOSPHATASE AND ACTIN REGULATOR PHACTR"/>
    <property type="match status" value="1"/>
</dbReference>
<dbReference type="PANTHER" id="PTHR12751:SF18">
    <property type="entry name" value="PHOSPHATASE AND ACTIN REGULATOR 1"/>
    <property type="match status" value="1"/>
</dbReference>
<dbReference type="GO" id="GO:0030036">
    <property type="term" value="P:actin cytoskeleton organization"/>
    <property type="evidence" value="ECO:0007669"/>
    <property type="project" value="TreeGrafter"/>
</dbReference>
<feature type="region of interest" description="Disordered" evidence="1">
    <location>
        <begin position="81"/>
        <end position="143"/>
    </location>
</feature>
<dbReference type="GO" id="GO:0003779">
    <property type="term" value="F:actin binding"/>
    <property type="evidence" value="ECO:0007669"/>
    <property type="project" value="TreeGrafter"/>
</dbReference>
<feature type="region of interest" description="Disordered" evidence="1">
    <location>
        <begin position="174"/>
        <end position="220"/>
    </location>
</feature>
<feature type="compositionally biased region" description="Low complexity" evidence="1">
    <location>
        <begin position="203"/>
        <end position="219"/>
    </location>
</feature>
<evidence type="ECO:0000313" key="3">
    <source>
        <dbReference type="Proteomes" id="UP000603453"/>
    </source>
</evidence>
<dbReference type="OrthoDB" id="5563016at2759"/>
<sequence length="288" mass="32981">MTAFINYSTQQQKKDEDDDMSLADIMSLRISTTPIEEKNTMWNDWSAKNELYHQQMQSSYHQLQYLQQQQMIMMMNNNSRRSSIVSSNSTSTGYSRSHYSPISPSSSSSSIKRMPASPTGSHRHSTRSIPSSPVIDTTPKRRQSLGKRIKKVFGMTAVELPNQLCVDTKITPSAAKHQHHHNHHHHHHHRRYNDISQLPSPASSTVSTISTTNTNNTTNQKKSVSFNTVIKLHETFSASEYDRRCDTSATCQKLTPVIALKIKEELNNYKLNDMFVHLDSRQNTHFFM</sequence>
<reference evidence="2" key="1">
    <citation type="submission" date="2020-12" db="EMBL/GenBank/DDBJ databases">
        <title>Metabolic potential, ecology and presence of endohyphal bacteria is reflected in genomic diversity of Mucoromycotina.</title>
        <authorList>
            <person name="Muszewska A."/>
            <person name="Okrasinska A."/>
            <person name="Steczkiewicz K."/>
            <person name="Drgas O."/>
            <person name="Orlowska M."/>
            <person name="Perlinska-Lenart U."/>
            <person name="Aleksandrzak-Piekarczyk T."/>
            <person name="Szatraj K."/>
            <person name="Zielenkiewicz U."/>
            <person name="Pilsyk S."/>
            <person name="Malc E."/>
            <person name="Mieczkowski P."/>
            <person name="Kruszewska J.S."/>
            <person name="Biernat P."/>
            <person name="Pawlowska J."/>
        </authorList>
    </citation>
    <scope>NUCLEOTIDE SEQUENCE</scope>
    <source>
        <strain evidence="2">WA0000017839</strain>
    </source>
</reference>
<dbReference type="EMBL" id="JAEPRD010000008">
    <property type="protein sequence ID" value="KAG2211575.1"/>
    <property type="molecule type" value="Genomic_DNA"/>
</dbReference>
<proteinExistence type="predicted"/>
<dbReference type="AlphaFoldDB" id="A0A8H7RJH4"/>